<organism evidence="1 2">
    <name type="scientific">Clostridium chromiireducens</name>
    <dbReference type="NCBI Taxonomy" id="225345"/>
    <lineage>
        <taxon>Bacteria</taxon>
        <taxon>Bacillati</taxon>
        <taxon>Bacillota</taxon>
        <taxon>Clostridia</taxon>
        <taxon>Eubacteriales</taxon>
        <taxon>Clostridiaceae</taxon>
        <taxon>Clostridium</taxon>
    </lineage>
</organism>
<reference evidence="1 2" key="1">
    <citation type="submission" date="2018-08" db="EMBL/GenBank/DDBJ databases">
        <title>Genome of Clostridium chromiireducens C1, DSM12136.</title>
        <authorList>
            <person name="Xing M."/>
            <person name="Wei Y."/>
            <person name="Ang E.L."/>
            <person name="Zhao H."/>
            <person name="Zhang Y."/>
        </authorList>
    </citation>
    <scope>NUCLEOTIDE SEQUENCE [LARGE SCALE GENOMIC DNA]</scope>
    <source>
        <strain evidence="1 2">C1</strain>
    </source>
</reference>
<gene>
    <name evidence="1" type="ORF">D2A34_05225</name>
</gene>
<dbReference type="EMBL" id="QXDJ01000001">
    <property type="protein sequence ID" value="RII36785.1"/>
    <property type="molecule type" value="Genomic_DNA"/>
</dbReference>
<dbReference type="AlphaFoldDB" id="A0A399IUI0"/>
<name>A0A399IUI0_9CLOT</name>
<proteinExistence type="predicted"/>
<accession>A0A399IUI0</accession>
<dbReference type="RefSeq" id="WP_119365934.1">
    <property type="nucleotide sequence ID" value="NZ_QXDJ01000001.1"/>
</dbReference>
<comment type="caution">
    <text evidence="1">The sequence shown here is derived from an EMBL/GenBank/DDBJ whole genome shotgun (WGS) entry which is preliminary data.</text>
</comment>
<evidence type="ECO:0000313" key="1">
    <source>
        <dbReference type="EMBL" id="RII36785.1"/>
    </source>
</evidence>
<evidence type="ECO:0000313" key="2">
    <source>
        <dbReference type="Proteomes" id="UP000265930"/>
    </source>
</evidence>
<sequence>MQTLKIGIQKKKQIYPLLGYEKAPVGGSKKTFERKLSECVKWNTDGCKTTEINIVEIYKQPNDTTFEHGLKGNTNGCGNKGKLYWNNNSNSKFVGAVLLNKIEYFENNDKIKNQFVTIKTLSERCGFKTNDTETANSLSIEIKRNIAKLEKLGVVKVERKYNAKVGKAFIEIAEDEYLKFKEVSKKVWKNLNEPVVESFHTFYQFINLVGDTDNNQYIKSLYYEVLAKETDIWFVFETYKLSVITNENNAEIITELTDMLLDEDITIQEKINNYVEDKEDYFLEKRISMQEENKYTPSGFGKGFLWYTKTLATANNAVVF</sequence>
<protein>
    <submittedName>
        <fullName evidence="1">Uncharacterized protein</fullName>
    </submittedName>
</protein>
<dbReference type="Proteomes" id="UP000265930">
    <property type="component" value="Unassembled WGS sequence"/>
</dbReference>